<proteinExistence type="predicted"/>
<keyword evidence="2" id="KW-1185">Reference proteome</keyword>
<protein>
    <submittedName>
        <fullName evidence="1">Uncharacterized protein</fullName>
    </submittedName>
</protein>
<reference evidence="2" key="1">
    <citation type="journal article" date="2019" name="Int. J. Syst. Evol. Microbiol.">
        <title>The Global Catalogue of Microorganisms (GCM) 10K type strain sequencing project: providing services to taxonomists for standard genome sequencing and annotation.</title>
        <authorList>
            <consortium name="The Broad Institute Genomics Platform"/>
            <consortium name="The Broad Institute Genome Sequencing Center for Infectious Disease"/>
            <person name="Wu L."/>
            <person name="Ma J."/>
        </authorList>
    </citation>
    <scope>NUCLEOTIDE SEQUENCE [LARGE SCALE GENOMIC DNA]</scope>
    <source>
        <strain evidence="2">CCUG 58127</strain>
    </source>
</reference>
<evidence type="ECO:0000313" key="2">
    <source>
        <dbReference type="Proteomes" id="UP001596298"/>
    </source>
</evidence>
<sequence length="107" mass="12089">MANGGWLTRREAVTTPSQVQGVAVVGNRIVWSKSWGRQDSNLVVWPRHTRYNADWRIGRKIVCPPRSEGLAYANGRLQLIYESSAIPYRSTTPHVIRSIHHGTMPPL</sequence>
<organism evidence="1 2">
    <name type="scientific">Flexivirga alba</name>
    <dbReference type="NCBI Taxonomy" id="702742"/>
    <lineage>
        <taxon>Bacteria</taxon>
        <taxon>Bacillati</taxon>
        <taxon>Actinomycetota</taxon>
        <taxon>Actinomycetes</taxon>
        <taxon>Micrococcales</taxon>
        <taxon>Dermacoccaceae</taxon>
        <taxon>Flexivirga</taxon>
    </lineage>
</organism>
<dbReference type="RefSeq" id="WP_382397729.1">
    <property type="nucleotide sequence ID" value="NZ_JBHSWH010000001.1"/>
</dbReference>
<comment type="caution">
    <text evidence="1">The sequence shown here is derived from an EMBL/GenBank/DDBJ whole genome shotgun (WGS) entry which is preliminary data.</text>
</comment>
<evidence type="ECO:0000313" key="1">
    <source>
        <dbReference type="EMBL" id="MFC6703941.1"/>
    </source>
</evidence>
<accession>A0ABW2AAV1</accession>
<name>A0ABW2AAV1_9MICO</name>
<dbReference type="Proteomes" id="UP001596298">
    <property type="component" value="Unassembled WGS sequence"/>
</dbReference>
<gene>
    <name evidence="1" type="ORF">ACFQDH_01315</name>
</gene>
<dbReference type="EMBL" id="JBHSWH010000001">
    <property type="protein sequence ID" value="MFC6703941.1"/>
    <property type="molecule type" value="Genomic_DNA"/>
</dbReference>